<keyword evidence="12" id="KW-1133">Transmembrane helix</keyword>
<comment type="subcellular location">
    <subcellularLocation>
        <location evidence="1 10">Cell outer membrane</location>
    </subcellularLocation>
</comment>
<keyword evidence="12" id="KW-0812">Transmembrane</keyword>
<evidence type="ECO:0000259" key="13">
    <source>
        <dbReference type="Pfam" id="PF00263"/>
    </source>
</evidence>
<dbReference type="Pfam" id="PF21304">
    <property type="entry name" value="T3S_SPI-1_N0"/>
    <property type="match status" value="1"/>
</dbReference>
<evidence type="ECO:0000256" key="4">
    <source>
        <dbReference type="ARBA" id="ARBA00022729"/>
    </source>
</evidence>
<feature type="domain" description="NolW-like" evidence="14">
    <location>
        <begin position="111"/>
        <end position="172"/>
    </location>
</feature>
<organism evidence="16 17">
    <name type="scientific">Pantoea cypripedii</name>
    <name type="common">Pectobacterium cypripedii</name>
    <name type="synonym">Erwinia cypripedii</name>
    <dbReference type="NCBI Taxonomy" id="55209"/>
    <lineage>
        <taxon>Bacteria</taxon>
        <taxon>Pseudomonadati</taxon>
        <taxon>Pseudomonadota</taxon>
        <taxon>Gammaproteobacteria</taxon>
        <taxon>Enterobacterales</taxon>
        <taxon>Erwiniaceae</taxon>
        <taxon>Pantoea</taxon>
    </lineage>
</organism>
<dbReference type="Pfam" id="PF00263">
    <property type="entry name" value="Secretin"/>
    <property type="match status" value="1"/>
</dbReference>
<protein>
    <submittedName>
        <fullName evidence="16">EscC/YscC/HrcC family type III secretion system outer membrane ring protein</fullName>
    </submittedName>
</protein>
<keyword evidence="5" id="KW-0653">Protein transport</keyword>
<feature type="transmembrane region" description="Helical" evidence="12">
    <location>
        <begin position="12"/>
        <end position="30"/>
    </location>
</feature>
<dbReference type="InterPro" id="IPR004845">
    <property type="entry name" value="T2SS_GspD_CS"/>
</dbReference>
<evidence type="ECO:0000256" key="7">
    <source>
        <dbReference type="ARBA" id="ARBA00023026"/>
    </source>
</evidence>
<evidence type="ECO:0000259" key="14">
    <source>
        <dbReference type="Pfam" id="PF03958"/>
    </source>
</evidence>
<dbReference type="GO" id="GO:0015627">
    <property type="term" value="C:type II protein secretion system complex"/>
    <property type="evidence" value="ECO:0007669"/>
    <property type="project" value="TreeGrafter"/>
</dbReference>
<dbReference type="AlphaFoldDB" id="A0A6B9G568"/>
<evidence type="ECO:0000313" key="16">
    <source>
        <dbReference type="EMBL" id="QGY32198.1"/>
    </source>
</evidence>
<dbReference type="Gene3D" id="3.55.50.30">
    <property type="match status" value="1"/>
</dbReference>
<evidence type="ECO:0000256" key="9">
    <source>
        <dbReference type="ARBA" id="ARBA00023237"/>
    </source>
</evidence>
<keyword evidence="3 10" id="KW-0813">Transport</keyword>
<name>A0A6B9G568_PANCY</name>
<proteinExistence type="inferred from homology"/>
<dbReference type="Gene3D" id="3.30.1370.120">
    <property type="match status" value="2"/>
</dbReference>
<feature type="domain" description="Type II/III secretion system secretin-like" evidence="13">
    <location>
        <begin position="364"/>
        <end position="522"/>
    </location>
</feature>
<dbReference type="GO" id="GO:0009306">
    <property type="term" value="P:protein secretion"/>
    <property type="evidence" value="ECO:0007669"/>
    <property type="project" value="InterPro"/>
</dbReference>
<evidence type="ECO:0000256" key="12">
    <source>
        <dbReference type="SAM" id="Phobius"/>
    </source>
</evidence>
<evidence type="ECO:0000256" key="1">
    <source>
        <dbReference type="ARBA" id="ARBA00004442"/>
    </source>
</evidence>
<feature type="domain" description="NolW-like" evidence="14">
    <location>
        <begin position="274"/>
        <end position="308"/>
    </location>
</feature>
<keyword evidence="4" id="KW-0732">Signal</keyword>
<dbReference type="EMBL" id="CP024770">
    <property type="protein sequence ID" value="QGY32198.1"/>
    <property type="molecule type" value="Genomic_DNA"/>
</dbReference>
<dbReference type="InterPro" id="IPR049034">
    <property type="entry name" value="T3S_SPI-1_N0"/>
</dbReference>
<dbReference type="PANTHER" id="PTHR30332:SF5">
    <property type="entry name" value="SPI-1 TYPE 3 SECRETION SYSTEM SECRETIN"/>
    <property type="match status" value="1"/>
</dbReference>
<dbReference type="PROSITE" id="PS00875">
    <property type="entry name" value="T2SP_D"/>
    <property type="match status" value="1"/>
</dbReference>
<dbReference type="GO" id="GO:0009279">
    <property type="term" value="C:cell outer membrane"/>
    <property type="evidence" value="ECO:0007669"/>
    <property type="project" value="UniProtKB-SubCell"/>
</dbReference>
<keyword evidence="6" id="KW-0811">Translocation</keyword>
<dbReference type="InterPro" id="IPR005644">
    <property type="entry name" value="NolW-like"/>
</dbReference>
<geneLocation type="plasmid" evidence="17">
    <name>pne1b</name>
</geneLocation>
<accession>A0A6B9G568</accession>
<evidence type="ECO:0000256" key="3">
    <source>
        <dbReference type="ARBA" id="ARBA00022448"/>
    </source>
</evidence>
<gene>
    <name evidence="16" type="ORF">CUN67_24710</name>
</gene>
<feature type="domain" description="SPI-1 type 3 secretion system secretin N0" evidence="15">
    <location>
        <begin position="42"/>
        <end position="103"/>
    </location>
</feature>
<dbReference type="PANTHER" id="PTHR30332">
    <property type="entry name" value="PROBABLE GENERAL SECRETION PATHWAY PROTEIN D"/>
    <property type="match status" value="1"/>
</dbReference>
<dbReference type="InterPro" id="IPR038591">
    <property type="entry name" value="NolW-like_sf"/>
</dbReference>
<keyword evidence="16" id="KW-0614">Plasmid</keyword>
<evidence type="ECO:0000256" key="5">
    <source>
        <dbReference type="ARBA" id="ARBA00022927"/>
    </source>
</evidence>
<dbReference type="InterPro" id="IPR050810">
    <property type="entry name" value="Bact_Secretion_Sys_Channel"/>
</dbReference>
<evidence type="ECO:0000256" key="2">
    <source>
        <dbReference type="ARBA" id="ARBA00007032"/>
    </source>
</evidence>
<dbReference type="Pfam" id="PF03958">
    <property type="entry name" value="Secretin_N"/>
    <property type="match status" value="2"/>
</dbReference>
<evidence type="ECO:0000313" key="17">
    <source>
        <dbReference type="Proteomes" id="UP000502005"/>
    </source>
</evidence>
<evidence type="ECO:0000256" key="8">
    <source>
        <dbReference type="ARBA" id="ARBA00023136"/>
    </source>
</evidence>
<keyword evidence="8 12" id="KW-0472">Membrane</keyword>
<sequence>MTGVISLSLTRIFIYSVSLCLLFTCFAVSAKEPAVLTLQKQPATVYFQALSALMERPIILSPASKKLEISGQFDLTDPKEALKDFSRDMGLIWYFDGQAIYVYRQDELASSLIRLEQLSVDALVRALREAGLYDEQYPLKARPDAHSFYLSGPPKYVQLVTQTAALLDKQQQLAQVEHTGANASVAVVSVRYRPIFARQLTLRGEKITEPGLIDTLRALWQGADRLTLAIPRDARQGDRAVLPPPVVDDTLPPATEGESLALDSPQSTGQQLWVLGDSDTNSIILRGDPAQIRDARFLIQQLDNPRQQVQLSLQIIDVKESEVQQLGIDWSGSFTRGGLIGQINPVESAQTLVQTTSILARIHALTEQSKARIISRPMVLTQDNVTAYFDNNHSFYIKLEAERFVDLKTITYGTLISVTPRIITSAGQPPKVEMQLTVEDGSSDAPANSTNQITSQTRIETVARVPSGDSLLIGGYTRSERTEDQNSIPLLSRIPLLGSLFRYEIPRRTNVVRLFLIEPRVLNEPDSSVTRLDEWLKRTRQETSRSLP</sequence>
<evidence type="ECO:0000256" key="6">
    <source>
        <dbReference type="ARBA" id="ARBA00023010"/>
    </source>
</evidence>
<dbReference type="InterPro" id="IPR004846">
    <property type="entry name" value="T2SS/T3SS_dom"/>
</dbReference>
<feature type="region of interest" description="Disordered" evidence="11">
    <location>
        <begin position="239"/>
        <end position="265"/>
    </location>
</feature>
<evidence type="ECO:0000256" key="11">
    <source>
        <dbReference type="SAM" id="MobiDB-lite"/>
    </source>
</evidence>
<evidence type="ECO:0000259" key="15">
    <source>
        <dbReference type="Pfam" id="PF21304"/>
    </source>
</evidence>
<comment type="similarity">
    <text evidence="2">Belongs to the bacterial secretin family. T3SS SctC subfamily.</text>
</comment>
<reference evidence="16 17" key="1">
    <citation type="submission" date="2017-11" db="EMBL/GenBank/DDBJ databases">
        <title>Genome sequence of Pantoea cypripedii NE1.</title>
        <authorList>
            <person name="Nascimento F.X."/>
        </authorList>
    </citation>
    <scope>NUCLEOTIDE SEQUENCE [LARGE SCALE GENOMIC DNA]</scope>
    <source>
        <strain evidence="16 17">NE1</strain>
        <plasmid evidence="17">pne1b</plasmid>
    </source>
</reference>
<dbReference type="NCBIfam" id="TIGR02516">
    <property type="entry name" value="type_III_yscC"/>
    <property type="match status" value="1"/>
</dbReference>
<dbReference type="InterPro" id="IPR003522">
    <property type="entry name" value="T3SS_OM_pore_YscC"/>
</dbReference>
<keyword evidence="9" id="KW-0998">Cell outer membrane</keyword>
<dbReference type="Proteomes" id="UP000502005">
    <property type="component" value="Plasmid pNE1B"/>
</dbReference>
<keyword evidence="7" id="KW-0843">Virulence</keyword>
<evidence type="ECO:0000256" key="10">
    <source>
        <dbReference type="RuleBase" id="RU004004"/>
    </source>
</evidence>
<dbReference type="PRINTS" id="PR01337">
    <property type="entry name" value="TYPE3OMGPROT"/>
</dbReference>